<dbReference type="Pfam" id="PF09994">
    <property type="entry name" value="T6SS_Tle1-like_cat"/>
    <property type="match status" value="1"/>
</dbReference>
<dbReference type="PANTHER" id="PTHR33840:SF1">
    <property type="entry name" value="TLE1 PHOSPHOLIPASE DOMAIN-CONTAINING PROTEIN"/>
    <property type="match status" value="1"/>
</dbReference>
<dbReference type="EMBL" id="CP069031">
    <property type="protein sequence ID" value="QRC99485.1"/>
    <property type="molecule type" value="Genomic_DNA"/>
</dbReference>
<feature type="domain" description="T6SS Phospholipase effector Tle1-like catalytic" evidence="2">
    <location>
        <begin position="68"/>
        <end position="333"/>
    </location>
</feature>
<dbReference type="InterPro" id="IPR018712">
    <property type="entry name" value="Tle1-like_cat"/>
</dbReference>
<dbReference type="Proteomes" id="UP000663193">
    <property type="component" value="Chromosome 9"/>
</dbReference>
<dbReference type="OrthoDB" id="59699at2759"/>
<proteinExistence type="predicted"/>
<evidence type="ECO:0000313" key="4">
    <source>
        <dbReference type="Proteomes" id="UP000663193"/>
    </source>
</evidence>
<dbReference type="Pfam" id="PF01926">
    <property type="entry name" value="MMR_HSR1"/>
    <property type="match status" value="1"/>
</dbReference>
<evidence type="ECO:0008006" key="5">
    <source>
        <dbReference type="Google" id="ProtNLM"/>
    </source>
</evidence>
<protein>
    <recommendedName>
        <fullName evidence="5">DUF2235 domain-containing protein</fullName>
    </recommendedName>
</protein>
<evidence type="ECO:0000259" key="1">
    <source>
        <dbReference type="Pfam" id="PF01926"/>
    </source>
</evidence>
<accession>A0A7U2FAK3</accession>
<dbReference type="SUPFAM" id="SSF52540">
    <property type="entry name" value="P-loop containing nucleoside triphosphate hydrolases"/>
    <property type="match status" value="1"/>
</dbReference>
<dbReference type="PRINTS" id="PR00449">
    <property type="entry name" value="RASTRNSFRMNG"/>
</dbReference>
<reference evidence="4" key="1">
    <citation type="journal article" date="2021" name="BMC Genomics">
        <title>Chromosome-level genome assembly and manually-curated proteome of model necrotroph Parastagonospora nodorum Sn15 reveals a genome-wide trove of candidate effector homologs, and redundancy of virulence-related functions within an accessory chromosome.</title>
        <authorList>
            <person name="Bertazzoni S."/>
            <person name="Jones D.A.B."/>
            <person name="Phan H.T."/>
            <person name="Tan K.-C."/>
            <person name="Hane J.K."/>
        </authorList>
    </citation>
    <scope>NUCLEOTIDE SEQUENCE [LARGE SCALE GENOMIC DNA]</scope>
    <source>
        <strain evidence="4">SN15 / ATCC MYA-4574 / FGSC 10173)</strain>
    </source>
</reference>
<dbReference type="CDD" id="cd00882">
    <property type="entry name" value="Ras_like_GTPase"/>
    <property type="match status" value="1"/>
</dbReference>
<dbReference type="AlphaFoldDB" id="A0A7U2FAK3"/>
<keyword evidence="4" id="KW-1185">Reference proteome</keyword>
<sequence length="998" mass="111389">MYSLLPFAAGLDTTTSWSLLCLLGVLAAIAVKHHYTLPPVLLEAKVQQVPVASPVPTVQEVQEAPPPKRLVVCVDGTWGCPDGTAGSPEGNISTVYRVYASVKEGYVTDKATGKRWDQQRVYFNGLGNKLNALKNLHSGAFGSGLPDEIRKVYEYCCRETDGPDDEIYFFGFSRGAFTVRAVANLLCYMHVPKGSQKFSKEEFTERYKELLELYPGVRASDRNIWGQIHSHFNRSTRPPTIRFIGAFDTVKKFTDNGLYDVMPHSQIHHYRHALALNEERDEFKPETMMPDNDACSPGRSGLQAWFIGTHRDLGGANSKDGLSLYPLQWVLSEANALGLVLEFSPIKLDSCNEDGPGEFDDDPLNLIMPLQSKRQETPSKQSEMSLSLENRIRVRIWDLCDVHEIRQDDFKVKLNSTYWGPTHRLVLTIKPRQVFDGDTLIGYRPDSPTGTFIHPSVYQVLDENPGIRDVSGGWPFTKALALFRHRVIPDEREIFWVHPSPAMKRKLEKIRILICGDAGVGKSTLINQVLKGNYSPVNNNTHQQHNVEKEITGPDLPYIVHDSEGFQSGASNKEASAVRDFLRIRSREPTLPMRVHTIWYCVLAGTQRESRPDSESDKDLFTVLNECKSTIPVVVICTKVDTLKDTYRGQEFAKLSSAELADKNLPAILEARIAIRVENFKKKIETAFKKTSQGYPYMAGPVFTSEMEQKSIRSLVGVTYDNLNNDQVRAMFSQAQGIVVDLKVKEAIKESLRLYKHAVRTSAVPLSFSGSISTTVVAPMIVGEISKIFNFDGISGDIAWRCLANVLVSNATANIVQMFSQAIGVAGAVMAETGIGAVPGLMFVTGAAAVNIVSTPQFSRALLMCTLDTILIMDHAFWQCDDEKKKIEKEHIDQSAQWFTDDGRSSKVHADIKNLIKIWNPFDAFDYTGLETEMNAIVERYRYRPTVEQPVEEQSPSPVSVVDSSTPEKSFWQGWFSQSNKEGGPATCAPHKIAVATK</sequence>
<dbReference type="InterPro" id="IPR006073">
    <property type="entry name" value="GTP-bd"/>
</dbReference>
<gene>
    <name evidence="3" type="ORF">JI435_143950</name>
</gene>
<dbReference type="GO" id="GO:0005525">
    <property type="term" value="F:GTP binding"/>
    <property type="evidence" value="ECO:0007669"/>
    <property type="project" value="InterPro"/>
</dbReference>
<dbReference type="PANTHER" id="PTHR33840">
    <property type="match status" value="1"/>
</dbReference>
<evidence type="ECO:0000259" key="2">
    <source>
        <dbReference type="Pfam" id="PF09994"/>
    </source>
</evidence>
<dbReference type="VEuPathDB" id="FungiDB:JI435_143950"/>
<dbReference type="Gene3D" id="3.40.50.300">
    <property type="entry name" value="P-loop containing nucleotide triphosphate hydrolases"/>
    <property type="match status" value="1"/>
</dbReference>
<feature type="domain" description="G" evidence="1">
    <location>
        <begin position="511"/>
        <end position="639"/>
    </location>
</feature>
<evidence type="ECO:0000313" key="3">
    <source>
        <dbReference type="EMBL" id="QRC99485.1"/>
    </source>
</evidence>
<name>A0A7U2FAK3_PHANO</name>
<dbReference type="InterPro" id="IPR027417">
    <property type="entry name" value="P-loop_NTPase"/>
</dbReference>
<organism evidence="3 4">
    <name type="scientific">Phaeosphaeria nodorum (strain SN15 / ATCC MYA-4574 / FGSC 10173)</name>
    <name type="common">Glume blotch fungus</name>
    <name type="synonym">Parastagonospora nodorum</name>
    <dbReference type="NCBI Taxonomy" id="321614"/>
    <lineage>
        <taxon>Eukaryota</taxon>
        <taxon>Fungi</taxon>
        <taxon>Dikarya</taxon>
        <taxon>Ascomycota</taxon>
        <taxon>Pezizomycotina</taxon>
        <taxon>Dothideomycetes</taxon>
        <taxon>Pleosporomycetidae</taxon>
        <taxon>Pleosporales</taxon>
        <taxon>Pleosporineae</taxon>
        <taxon>Phaeosphaeriaceae</taxon>
        <taxon>Parastagonospora</taxon>
    </lineage>
</organism>